<sequence length="241" mass="26519">MPVSASPPGSRASSPALSESSIGVHGGRRQRPPRSGLHRTVSLPLSGNDHPIIHVGEPPLTSQLWSVADQSDFEAMTARIMASAGLPLRWIENPEWISFCQRFFPAAKVPSTKVLTKRILPHVLRGLKTTAKEECVGADATLQCDGWTGENNHHLIGFMMTANQKLHTVRVHDASSDPQTADELLKQILIAINTIEDEWKASVVACTSDDAGEARKARRLLREQKPHLVVPHCYAHQVRIF</sequence>
<proteinExistence type="predicted"/>
<dbReference type="Proteomes" id="UP000790709">
    <property type="component" value="Unassembled WGS sequence"/>
</dbReference>
<organism evidence="1 2">
    <name type="scientific">Leucogyrophana mollusca</name>
    <dbReference type="NCBI Taxonomy" id="85980"/>
    <lineage>
        <taxon>Eukaryota</taxon>
        <taxon>Fungi</taxon>
        <taxon>Dikarya</taxon>
        <taxon>Basidiomycota</taxon>
        <taxon>Agaricomycotina</taxon>
        <taxon>Agaricomycetes</taxon>
        <taxon>Agaricomycetidae</taxon>
        <taxon>Boletales</taxon>
        <taxon>Boletales incertae sedis</taxon>
        <taxon>Leucogyrophana</taxon>
    </lineage>
</organism>
<dbReference type="EMBL" id="MU267234">
    <property type="protein sequence ID" value="KAH7917148.1"/>
    <property type="molecule type" value="Genomic_DNA"/>
</dbReference>
<gene>
    <name evidence="1" type="ORF">BV22DRAFT_1026915</name>
</gene>
<name>A0ACB8AWB0_9AGAM</name>
<evidence type="ECO:0000313" key="2">
    <source>
        <dbReference type="Proteomes" id="UP000790709"/>
    </source>
</evidence>
<evidence type="ECO:0000313" key="1">
    <source>
        <dbReference type="EMBL" id="KAH7917148.1"/>
    </source>
</evidence>
<reference evidence="1" key="1">
    <citation type="journal article" date="2021" name="New Phytol.">
        <title>Evolutionary innovations through gain and loss of genes in the ectomycorrhizal Boletales.</title>
        <authorList>
            <person name="Wu G."/>
            <person name="Miyauchi S."/>
            <person name="Morin E."/>
            <person name="Kuo A."/>
            <person name="Drula E."/>
            <person name="Varga T."/>
            <person name="Kohler A."/>
            <person name="Feng B."/>
            <person name="Cao Y."/>
            <person name="Lipzen A."/>
            <person name="Daum C."/>
            <person name="Hundley H."/>
            <person name="Pangilinan J."/>
            <person name="Johnson J."/>
            <person name="Barry K."/>
            <person name="LaButti K."/>
            <person name="Ng V."/>
            <person name="Ahrendt S."/>
            <person name="Min B."/>
            <person name="Choi I.G."/>
            <person name="Park H."/>
            <person name="Plett J.M."/>
            <person name="Magnuson J."/>
            <person name="Spatafora J.W."/>
            <person name="Nagy L.G."/>
            <person name="Henrissat B."/>
            <person name="Grigoriev I.V."/>
            <person name="Yang Z.L."/>
            <person name="Xu J."/>
            <person name="Martin F.M."/>
        </authorList>
    </citation>
    <scope>NUCLEOTIDE SEQUENCE</scope>
    <source>
        <strain evidence="1">KUC20120723A-06</strain>
    </source>
</reference>
<accession>A0ACB8AWB0</accession>
<keyword evidence="2" id="KW-1185">Reference proteome</keyword>
<protein>
    <submittedName>
        <fullName evidence="1">Uncharacterized protein</fullName>
    </submittedName>
</protein>
<comment type="caution">
    <text evidence="1">The sequence shown here is derived from an EMBL/GenBank/DDBJ whole genome shotgun (WGS) entry which is preliminary data.</text>
</comment>